<dbReference type="GO" id="GO:0016787">
    <property type="term" value="F:hydrolase activity"/>
    <property type="evidence" value="ECO:0007669"/>
    <property type="project" value="UniProtKB-KW"/>
</dbReference>
<dbReference type="InterPro" id="IPR001466">
    <property type="entry name" value="Beta-lactam-related"/>
</dbReference>
<name>A0ABT3QM40_9HYPH</name>
<dbReference type="RefSeq" id="WP_265984093.1">
    <property type="nucleotide sequence ID" value="NZ_JAPHAV010000002.1"/>
</dbReference>
<dbReference type="Pfam" id="PF00144">
    <property type="entry name" value="Beta-lactamase"/>
    <property type="match status" value="1"/>
</dbReference>
<keyword evidence="3" id="KW-1185">Reference proteome</keyword>
<gene>
    <name evidence="2" type="ORF">OPR82_07665</name>
</gene>
<dbReference type="PANTHER" id="PTHR46825:SF9">
    <property type="entry name" value="BETA-LACTAMASE-RELATED DOMAIN-CONTAINING PROTEIN"/>
    <property type="match status" value="1"/>
</dbReference>
<reference evidence="2 3" key="1">
    <citation type="submission" date="2022-11" db="EMBL/GenBank/DDBJ databases">
        <title>Brucella sp. YY2X, whole genome shotgun sequencing project.</title>
        <authorList>
            <person name="Yang Y."/>
        </authorList>
    </citation>
    <scope>NUCLEOTIDE SEQUENCE [LARGE SCALE GENOMIC DNA]</scope>
    <source>
        <strain evidence="2 3">YY2X</strain>
    </source>
</reference>
<organism evidence="2 3">
    <name type="scientific">Ochrobactrum chromiisoli</name>
    <dbReference type="NCBI Taxonomy" id="2993941"/>
    <lineage>
        <taxon>Bacteria</taxon>
        <taxon>Pseudomonadati</taxon>
        <taxon>Pseudomonadota</taxon>
        <taxon>Alphaproteobacteria</taxon>
        <taxon>Hyphomicrobiales</taxon>
        <taxon>Brucellaceae</taxon>
        <taxon>Brucella/Ochrobactrum group</taxon>
        <taxon>Ochrobactrum</taxon>
    </lineage>
</organism>
<proteinExistence type="predicted"/>
<dbReference type="InterPro" id="IPR050491">
    <property type="entry name" value="AmpC-like"/>
</dbReference>
<dbReference type="Gene3D" id="3.40.710.10">
    <property type="entry name" value="DD-peptidase/beta-lactamase superfamily"/>
    <property type="match status" value="1"/>
</dbReference>
<dbReference type="EMBL" id="JAPHAV010000002">
    <property type="protein sequence ID" value="MCX2696651.1"/>
    <property type="molecule type" value="Genomic_DNA"/>
</dbReference>
<protein>
    <submittedName>
        <fullName evidence="2">Serine hydrolase</fullName>
    </submittedName>
</protein>
<evidence type="ECO:0000313" key="3">
    <source>
        <dbReference type="Proteomes" id="UP001301216"/>
    </source>
</evidence>
<dbReference type="SUPFAM" id="SSF56601">
    <property type="entry name" value="beta-lactamase/transpeptidase-like"/>
    <property type="match status" value="1"/>
</dbReference>
<dbReference type="Proteomes" id="UP001301216">
    <property type="component" value="Unassembled WGS sequence"/>
</dbReference>
<feature type="domain" description="Beta-lactamase-related" evidence="1">
    <location>
        <begin position="23"/>
        <end position="320"/>
    </location>
</feature>
<sequence>MSIKADWNAASLSAKIYSRTWDKNEPGGVIIGFDLNGTKFAYAGGLESLATGIPFTANTVIRYASITKHMFCAMVLRHRDIIDFNDRLGDHLPELQSPLADVSIGRALDMTSGLPDVRECLTLLGLSVDTHTGAESLIEFLSSMTRSNFADGTEVSYSNTGYRLVEAAFERKGLFFKDFVRSEIGLPLNIFMDAPDCWADPVKGLVPGYWKSGEKWQQSHAGLQLSASGSVAGSGMALTKWTQALLAGEGALSGLLSALSAGHFLNDGRPTGYGLGLRWNEIGGKHFVGHGGSHPGYKSYFLLDPAEKTGIIVVCNREDADTYTIARDCMAALNGLSLPEKTSAIPDGLYVADTGPFWLEMREGVANYLGAEDRLYDVGEGWASSLSPSSPMKLRWNGEVLYGEIGHVQRELRPVQAGPVDNQFDGQWNAPLYGASFVIDNGHIIMGVGPARQVMPVEDLGNGRALFMLQDGPWNKRICIHRLGNDRLELVLNRSRVMEYQRSNKIGVPI</sequence>
<evidence type="ECO:0000313" key="2">
    <source>
        <dbReference type="EMBL" id="MCX2696651.1"/>
    </source>
</evidence>
<dbReference type="InterPro" id="IPR012338">
    <property type="entry name" value="Beta-lactam/transpept-like"/>
</dbReference>
<accession>A0ABT3QM40</accession>
<comment type="caution">
    <text evidence="2">The sequence shown here is derived from an EMBL/GenBank/DDBJ whole genome shotgun (WGS) entry which is preliminary data.</text>
</comment>
<keyword evidence="2" id="KW-0378">Hydrolase</keyword>
<dbReference type="PANTHER" id="PTHR46825">
    <property type="entry name" value="D-ALANYL-D-ALANINE-CARBOXYPEPTIDASE/ENDOPEPTIDASE AMPH"/>
    <property type="match status" value="1"/>
</dbReference>
<evidence type="ECO:0000259" key="1">
    <source>
        <dbReference type="Pfam" id="PF00144"/>
    </source>
</evidence>